<reference evidence="2" key="1">
    <citation type="journal article" date="2019" name="Int. J. Syst. Evol. Microbiol.">
        <title>The Global Catalogue of Microorganisms (GCM) 10K type strain sequencing project: providing services to taxonomists for standard genome sequencing and annotation.</title>
        <authorList>
            <consortium name="The Broad Institute Genomics Platform"/>
            <consortium name="The Broad Institute Genome Sequencing Center for Infectious Disease"/>
            <person name="Wu L."/>
            <person name="Ma J."/>
        </authorList>
    </citation>
    <scope>NUCLEOTIDE SEQUENCE [LARGE SCALE GENOMIC DNA]</scope>
    <source>
        <strain evidence="2">NBRC 103632</strain>
    </source>
</reference>
<dbReference type="EMBL" id="BSPL01000013">
    <property type="protein sequence ID" value="GLS70162.1"/>
    <property type="molecule type" value="Genomic_DNA"/>
</dbReference>
<evidence type="ECO:0000313" key="2">
    <source>
        <dbReference type="Proteomes" id="UP001157440"/>
    </source>
</evidence>
<gene>
    <name evidence="1" type="ORF">GCM10007890_21750</name>
</gene>
<dbReference type="AlphaFoldDB" id="A0AA37TE15"/>
<proteinExistence type="predicted"/>
<name>A0AA37TE15_9HYPH</name>
<dbReference type="Proteomes" id="UP001157440">
    <property type="component" value="Unassembled WGS sequence"/>
</dbReference>
<comment type="caution">
    <text evidence="1">The sequence shown here is derived from an EMBL/GenBank/DDBJ whole genome shotgun (WGS) entry which is preliminary data.</text>
</comment>
<protein>
    <submittedName>
        <fullName evidence="1">Uncharacterized protein</fullName>
    </submittedName>
</protein>
<sequence length="57" mass="5840">MAAMRLDLFSSGVLIGSVERGGPHHVYAYGPHGDAIGAFGDMDAAAAALLRRMPVAA</sequence>
<keyword evidence="2" id="KW-1185">Reference proteome</keyword>
<accession>A0AA37TE15</accession>
<organism evidence="1 2">
    <name type="scientific">Methylobacterium tardum</name>
    <dbReference type="NCBI Taxonomy" id="374432"/>
    <lineage>
        <taxon>Bacteria</taxon>
        <taxon>Pseudomonadati</taxon>
        <taxon>Pseudomonadota</taxon>
        <taxon>Alphaproteobacteria</taxon>
        <taxon>Hyphomicrobiales</taxon>
        <taxon>Methylobacteriaceae</taxon>
        <taxon>Methylobacterium</taxon>
    </lineage>
</organism>
<evidence type="ECO:0000313" key="1">
    <source>
        <dbReference type="EMBL" id="GLS70162.1"/>
    </source>
</evidence>